<dbReference type="GO" id="GO:0052689">
    <property type="term" value="F:carboxylic ester hydrolase activity"/>
    <property type="evidence" value="ECO:0007669"/>
    <property type="project" value="TreeGrafter"/>
</dbReference>
<dbReference type="EMBL" id="UEYP01000001">
    <property type="protein sequence ID" value="SSC65415.1"/>
    <property type="molecule type" value="Genomic_DNA"/>
</dbReference>
<accession>A0A376AC80</accession>
<dbReference type="PANTHER" id="PTHR43265:SF1">
    <property type="entry name" value="ESTERASE ESTD"/>
    <property type="match status" value="1"/>
</dbReference>
<dbReference type="InterPro" id="IPR053145">
    <property type="entry name" value="AB_hydrolase_Est10"/>
</dbReference>
<dbReference type="Gene3D" id="3.40.50.1820">
    <property type="entry name" value="alpha/beta hydrolase"/>
    <property type="match status" value="2"/>
</dbReference>
<name>A0A376AC80_9HYPH</name>
<dbReference type="Proteomes" id="UP000254764">
    <property type="component" value="Unassembled WGS sequence"/>
</dbReference>
<dbReference type="SUPFAM" id="SSF53474">
    <property type="entry name" value="alpha/beta-Hydrolases"/>
    <property type="match status" value="2"/>
</dbReference>
<keyword evidence="2" id="KW-1185">Reference proteome</keyword>
<protein>
    <recommendedName>
        <fullName evidence="3">Serine aminopeptidase S33 domain-containing protein</fullName>
    </recommendedName>
</protein>
<dbReference type="AlphaFoldDB" id="A0A376AC80"/>
<proteinExistence type="predicted"/>
<evidence type="ECO:0000313" key="1">
    <source>
        <dbReference type="EMBL" id="SSC65415.1"/>
    </source>
</evidence>
<dbReference type="InterPro" id="IPR029058">
    <property type="entry name" value="AB_hydrolase_fold"/>
</dbReference>
<evidence type="ECO:0008006" key="3">
    <source>
        <dbReference type="Google" id="ProtNLM"/>
    </source>
</evidence>
<dbReference type="PANTHER" id="PTHR43265">
    <property type="entry name" value="ESTERASE ESTD"/>
    <property type="match status" value="1"/>
</dbReference>
<sequence length="582" mass="62620">MTQTLPIAFAGCAGHLTLPDAALQGQTGIVLCRSWGFDELCTRKFLRCLADALAAEGFPVLRFDYPGTVDSLDFAGGEDLQSWTDAAIAACDSLKGAADCRQVVVFGLGPGTLIAERVAHLRSDVAGLILAAPIASGKRFLRETNLRARVILEGLGLPDRALPEAEVSIGGLVLPRGVAADLQSTGIDMTPWAVSLPCLVAARPAVPSDSETATRLGASGHQVTLLPFDGYDKLMEDPTASIVPQALIAKMADWCSATFPHEDSAERTARAPDAPARLVGDGFTEEGVVFRPEAPLFGVLCRPVSPGPAGEGGKVAVFLNSGYDHHGGWARCWVEAARDLARRGIPSLRFDVSNIGDSPARAGDPDQVLYTQGPIRDVSDALDYLDAACPGAYVLIGRCSGAYSAFHAGHRDARVTALALINQLRLIWDPEESLVEVARMGPRPIGEYKRRLTDPKTFKRLISGEISIRGVLRGLSIHVASRLSHALAPVFPNLSKYGRFRAECHAIFRDLDRRGVTIAFLCSEGDESLEQLALYFGKDHAGLRAFEHVRLDTLPDADHNITPLPAQRHMRQWICEFVANGK</sequence>
<evidence type="ECO:0000313" key="2">
    <source>
        <dbReference type="Proteomes" id="UP000254764"/>
    </source>
</evidence>
<organism evidence="1 2">
    <name type="scientific">Ciceribacter selenitireducens ATCC BAA-1503</name>
    <dbReference type="NCBI Taxonomy" id="1336235"/>
    <lineage>
        <taxon>Bacteria</taxon>
        <taxon>Pseudomonadati</taxon>
        <taxon>Pseudomonadota</taxon>
        <taxon>Alphaproteobacteria</taxon>
        <taxon>Hyphomicrobiales</taxon>
        <taxon>Rhizobiaceae</taxon>
        <taxon>Ciceribacter</taxon>
    </lineage>
</organism>
<gene>
    <name evidence="1" type="ORF">RHIZ70_1123</name>
</gene>
<reference evidence="2" key="1">
    <citation type="submission" date="2018-07" db="EMBL/GenBank/DDBJ databases">
        <authorList>
            <person name="Peiro R."/>
            <person name="Begona"/>
            <person name="Cbmso G."/>
            <person name="Lopez M."/>
            <person name="Gonzalez S."/>
        </authorList>
    </citation>
    <scope>NUCLEOTIDE SEQUENCE [LARGE SCALE GENOMIC DNA]</scope>
</reference>
<dbReference type="RefSeq" id="WP_115668484.1">
    <property type="nucleotide sequence ID" value="NZ_UEYP01000001.1"/>
</dbReference>
<dbReference type="OrthoDB" id="249225at2"/>